<dbReference type="InterPro" id="IPR050498">
    <property type="entry name" value="Ycf3"/>
</dbReference>
<dbReference type="PANTHER" id="PTHR44858:SF20">
    <property type="entry name" value="SHSP DOMAIN-CONTAINING PROTEIN"/>
    <property type="match status" value="1"/>
</dbReference>
<dbReference type="GeneID" id="9684414"/>
<dbReference type="Proteomes" id="UP000001876">
    <property type="component" value="Unassembled WGS sequence"/>
</dbReference>
<dbReference type="InterPro" id="IPR011990">
    <property type="entry name" value="TPR-like_helical_dom_sf"/>
</dbReference>
<proteinExistence type="predicted"/>
<dbReference type="eggNOG" id="ENOG502S722">
    <property type="taxonomic scope" value="Eukaryota"/>
</dbReference>
<protein>
    <submittedName>
        <fullName evidence="3">Predicted protein</fullName>
    </submittedName>
</protein>
<dbReference type="OrthoDB" id="1926212at2759"/>
<dbReference type="AlphaFoldDB" id="C1MS29"/>
<evidence type="ECO:0000256" key="1">
    <source>
        <dbReference type="ARBA" id="ARBA00022737"/>
    </source>
</evidence>
<dbReference type="InterPro" id="IPR019734">
    <property type="entry name" value="TPR_rpt"/>
</dbReference>
<dbReference type="EMBL" id="GG663739">
    <property type="protein sequence ID" value="EEH57069.1"/>
    <property type="molecule type" value="Genomic_DNA"/>
</dbReference>
<dbReference type="Gene3D" id="1.25.40.10">
    <property type="entry name" value="Tetratricopeptide repeat domain"/>
    <property type="match status" value="2"/>
</dbReference>
<dbReference type="PANTHER" id="PTHR44858">
    <property type="entry name" value="TETRATRICOPEPTIDE REPEAT PROTEIN 6"/>
    <property type="match status" value="1"/>
</dbReference>
<dbReference type="RefSeq" id="XP_003058614.1">
    <property type="nucleotide sequence ID" value="XM_003058568.1"/>
</dbReference>
<keyword evidence="2" id="KW-0802">TPR repeat</keyword>
<dbReference type="KEGG" id="mpp:MICPUCDRAFT_17082"/>
<gene>
    <name evidence="3" type="ORF">MICPUCDRAFT_17082</name>
</gene>
<dbReference type="OMA" id="LAAMHWS"/>
<evidence type="ECO:0000256" key="2">
    <source>
        <dbReference type="ARBA" id="ARBA00022803"/>
    </source>
</evidence>
<dbReference type="STRING" id="564608.C1MS29"/>
<accession>C1MS29</accession>
<dbReference type="SUPFAM" id="SSF48452">
    <property type="entry name" value="TPR-like"/>
    <property type="match status" value="1"/>
</dbReference>
<keyword evidence="1" id="KW-0677">Repeat</keyword>
<name>C1MS29_MICPC</name>
<keyword evidence="4" id="KW-1185">Reference proteome</keyword>
<organism evidence="4">
    <name type="scientific">Micromonas pusilla (strain CCMP1545)</name>
    <name type="common">Picoplanktonic green alga</name>
    <dbReference type="NCBI Taxonomy" id="564608"/>
    <lineage>
        <taxon>Eukaryota</taxon>
        <taxon>Viridiplantae</taxon>
        <taxon>Chlorophyta</taxon>
        <taxon>Mamiellophyceae</taxon>
        <taxon>Mamiellales</taxon>
        <taxon>Mamiellaceae</taxon>
        <taxon>Micromonas</taxon>
    </lineage>
</organism>
<evidence type="ECO:0000313" key="3">
    <source>
        <dbReference type="EMBL" id="EEH57069.1"/>
    </source>
</evidence>
<reference evidence="3 4" key="1">
    <citation type="journal article" date="2009" name="Science">
        <title>Green evolution and dynamic adaptations revealed by genomes of the marine picoeukaryotes Micromonas.</title>
        <authorList>
            <person name="Worden A.Z."/>
            <person name="Lee J.H."/>
            <person name="Mock T."/>
            <person name="Rouze P."/>
            <person name="Simmons M.P."/>
            <person name="Aerts A.L."/>
            <person name="Allen A.E."/>
            <person name="Cuvelier M.L."/>
            <person name="Derelle E."/>
            <person name="Everett M.V."/>
            <person name="Foulon E."/>
            <person name="Grimwood J."/>
            <person name="Gundlach H."/>
            <person name="Henrissat B."/>
            <person name="Napoli C."/>
            <person name="McDonald S.M."/>
            <person name="Parker M.S."/>
            <person name="Rombauts S."/>
            <person name="Salamov A."/>
            <person name="Von Dassow P."/>
            <person name="Badger J.H."/>
            <person name="Coutinho P.M."/>
            <person name="Demir E."/>
            <person name="Dubchak I."/>
            <person name="Gentemann C."/>
            <person name="Eikrem W."/>
            <person name="Gready J.E."/>
            <person name="John U."/>
            <person name="Lanier W."/>
            <person name="Lindquist E.A."/>
            <person name="Lucas S."/>
            <person name="Mayer K.F."/>
            <person name="Moreau H."/>
            <person name="Not F."/>
            <person name="Otillar R."/>
            <person name="Panaud O."/>
            <person name="Pangilinan J."/>
            <person name="Paulsen I."/>
            <person name="Piegu B."/>
            <person name="Poliakov A."/>
            <person name="Robbens S."/>
            <person name="Schmutz J."/>
            <person name="Toulza E."/>
            <person name="Wyss T."/>
            <person name="Zelensky A."/>
            <person name="Zhou K."/>
            <person name="Armbrust E.V."/>
            <person name="Bhattacharya D."/>
            <person name="Goodenough U.W."/>
            <person name="Van de Peer Y."/>
            <person name="Grigoriev I.V."/>
        </authorList>
    </citation>
    <scope>NUCLEOTIDE SEQUENCE [LARGE SCALE GENOMIC DNA]</scope>
    <source>
        <strain evidence="3 4">CCMP1545</strain>
    </source>
</reference>
<evidence type="ECO:0000313" key="4">
    <source>
        <dbReference type="Proteomes" id="UP000001876"/>
    </source>
</evidence>
<dbReference type="SMART" id="SM00028">
    <property type="entry name" value="TPR"/>
    <property type="match status" value="5"/>
</dbReference>
<sequence>MPFEELESRARTAYREKRLEDALDYLTRIIALEPDDGQWYERRAQVLVDLKRFELALADFDAAVERYEPEYKSLGLLSNRALAHEGLYEWEAAAKDYSEAIRLSRSIGSAPPYVLNSRGNAYASLARWEDALADYDEAASVFQKSRNLSGAIYAQSNAALVLAEARSIHWDADAMREMESVARRAAGSIDMRAALAAMHWSFGEEEKAEEYWEWACTRINSGVLREGGPAIDGCRLYKDMDWLARIRRWPPSMVRKMDDFLNLRKGSEL</sequence>